<feature type="transmembrane region" description="Helical" evidence="2">
    <location>
        <begin position="21"/>
        <end position="41"/>
    </location>
</feature>
<accession>A0A9W8ZQ91</accession>
<evidence type="ECO:0000313" key="3">
    <source>
        <dbReference type="EMBL" id="KAJ4463879.1"/>
    </source>
</evidence>
<reference evidence="3" key="2">
    <citation type="journal article" date="2023" name="Proc. Natl. Acad. Sci. U.S.A.">
        <title>A global phylogenomic analysis of the shiitake genus Lentinula.</title>
        <authorList>
            <person name="Sierra-Patev S."/>
            <person name="Min B."/>
            <person name="Naranjo-Ortiz M."/>
            <person name="Looney B."/>
            <person name="Konkel Z."/>
            <person name="Slot J.C."/>
            <person name="Sakamoto Y."/>
            <person name="Steenwyk J.L."/>
            <person name="Rokas A."/>
            <person name="Carro J."/>
            <person name="Camarero S."/>
            <person name="Ferreira P."/>
            <person name="Molpeceres G."/>
            <person name="Ruiz-Duenas F.J."/>
            <person name="Serrano A."/>
            <person name="Henrissat B."/>
            <person name="Drula E."/>
            <person name="Hughes K.W."/>
            <person name="Mata J.L."/>
            <person name="Ishikawa N.K."/>
            <person name="Vargas-Isla R."/>
            <person name="Ushijima S."/>
            <person name="Smith C.A."/>
            <person name="Donoghue J."/>
            <person name="Ahrendt S."/>
            <person name="Andreopoulos W."/>
            <person name="He G."/>
            <person name="LaButti K."/>
            <person name="Lipzen A."/>
            <person name="Ng V."/>
            <person name="Riley R."/>
            <person name="Sandor L."/>
            <person name="Barry K."/>
            <person name="Martinez A.T."/>
            <person name="Xiao Y."/>
            <person name="Gibbons J.G."/>
            <person name="Terashima K."/>
            <person name="Grigoriev I.V."/>
            <person name="Hibbett D."/>
        </authorList>
    </citation>
    <scope>NUCLEOTIDE SEQUENCE</scope>
    <source>
        <strain evidence="3">Sp2 HRB7682 ss15</strain>
    </source>
</reference>
<keyword evidence="2" id="KW-0472">Membrane</keyword>
<organism evidence="3 4">
    <name type="scientific">Lentinula lateritia</name>
    <dbReference type="NCBI Taxonomy" id="40482"/>
    <lineage>
        <taxon>Eukaryota</taxon>
        <taxon>Fungi</taxon>
        <taxon>Dikarya</taxon>
        <taxon>Basidiomycota</taxon>
        <taxon>Agaricomycotina</taxon>
        <taxon>Agaricomycetes</taxon>
        <taxon>Agaricomycetidae</taxon>
        <taxon>Agaricales</taxon>
        <taxon>Marasmiineae</taxon>
        <taxon>Omphalotaceae</taxon>
        <taxon>Lentinula</taxon>
    </lineage>
</organism>
<dbReference type="EMBL" id="JANVFS010000065">
    <property type="protein sequence ID" value="KAJ4463879.1"/>
    <property type="molecule type" value="Genomic_DNA"/>
</dbReference>
<gene>
    <name evidence="3" type="ORF">C8J55DRAFT_291799</name>
</gene>
<evidence type="ECO:0000256" key="1">
    <source>
        <dbReference type="SAM" id="MobiDB-lite"/>
    </source>
</evidence>
<sequence length="345" mass="39158">MQHWNDRGSISVPILRSCAKITAKHLISLSFLIPLSMYYIFQFPFHFSFPFSALSITIFNFLVMCPGNSHSHLFPSCTPRSPVPNHSVSRIGTPLRRSNCPDARGFHDWSEYHLQQIHFVPFQHPSTLHLGITDAIVDIMGYVSSFPRDLCLRWVFRDPSNGEIKVLFGRDTELRWSEILAGARSGVVPARYVPKIADDGSIRSPMTHEWFLDMVSQFLVSDTGELLRDGLKVCRTWEDFEWTAMVMLPTRKEMDLALYTAERLVSEVRNEFRVWHLDSFQRASALLNDFNSISCPLVSTSPSTFVPPPAYLPNPPHSLLPNSHSSPSSFSVLPEDSIMDSEDGI</sequence>
<name>A0A9W8ZQ91_9AGAR</name>
<comment type="caution">
    <text evidence="3">The sequence shown here is derived from an EMBL/GenBank/DDBJ whole genome shotgun (WGS) entry which is preliminary data.</text>
</comment>
<keyword evidence="2" id="KW-1133">Transmembrane helix</keyword>
<dbReference type="AlphaFoldDB" id="A0A9W8ZQ91"/>
<evidence type="ECO:0000256" key="2">
    <source>
        <dbReference type="SAM" id="Phobius"/>
    </source>
</evidence>
<keyword evidence="2" id="KW-0812">Transmembrane</keyword>
<feature type="compositionally biased region" description="Low complexity" evidence="1">
    <location>
        <begin position="323"/>
        <end position="334"/>
    </location>
</feature>
<evidence type="ECO:0000313" key="4">
    <source>
        <dbReference type="Proteomes" id="UP001150238"/>
    </source>
</evidence>
<proteinExistence type="predicted"/>
<dbReference type="Proteomes" id="UP001150238">
    <property type="component" value="Unassembled WGS sequence"/>
</dbReference>
<protein>
    <submittedName>
        <fullName evidence="3">Uncharacterized protein</fullName>
    </submittedName>
</protein>
<reference evidence="3" key="1">
    <citation type="submission" date="2022-08" db="EMBL/GenBank/DDBJ databases">
        <authorList>
            <consortium name="DOE Joint Genome Institute"/>
            <person name="Min B."/>
            <person name="Riley R."/>
            <person name="Sierra-Patev S."/>
            <person name="Naranjo-Ortiz M."/>
            <person name="Looney B."/>
            <person name="Konkel Z."/>
            <person name="Slot J.C."/>
            <person name="Sakamoto Y."/>
            <person name="Steenwyk J.L."/>
            <person name="Rokas A."/>
            <person name="Carro J."/>
            <person name="Camarero S."/>
            <person name="Ferreira P."/>
            <person name="Molpeceres G."/>
            <person name="Ruiz-Duenas F.J."/>
            <person name="Serrano A."/>
            <person name="Henrissat B."/>
            <person name="Drula E."/>
            <person name="Hughes K.W."/>
            <person name="Mata J.L."/>
            <person name="Ishikawa N.K."/>
            <person name="Vargas-Isla R."/>
            <person name="Ushijima S."/>
            <person name="Smith C.A."/>
            <person name="Ahrendt S."/>
            <person name="Andreopoulos W."/>
            <person name="He G."/>
            <person name="Labutti K."/>
            <person name="Lipzen A."/>
            <person name="Ng V."/>
            <person name="Sandor L."/>
            <person name="Barry K."/>
            <person name="Martinez A.T."/>
            <person name="Xiao Y."/>
            <person name="Gibbons J.G."/>
            <person name="Terashima K."/>
            <person name="Hibbett D.S."/>
            <person name="Grigoriev I.V."/>
        </authorList>
    </citation>
    <scope>NUCLEOTIDE SEQUENCE</scope>
    <source>
        <strain evidence="3">Sp2 HRB7682 ss15</strain>
    </source>
</reference>
<feature type="region of interest" description="Disordered" evidence="1">
    <location>
        <begin position="323"/>
        <end position="345"/>
    </location>
</feature>